<evidence type="ECO:0000313" key="5">
    <source>
        <dbReference type="Proteomes" id="UP000070700"/>
    </source>
</evidence>
<dbReference type="InterPro" id="IPR011032">
    <property type="entry name" value="GroES-like_sf"/>
</dbReference>
<dbReference type="RefSeq" id="XP_018075984.1">
    <property type="nucleotide sequence ID" value="XM_018217386.1"/>
</dbReference>
<protein>
    <submittedName>
        <fullName evidence="4">Oxidoreductase</fullName>
    </submittedName>
</protein>
<reference evidence="4 5" key="1">
    <citation type="submission" date="2015-10" db="EMBL/GenBank/DDBJ databases">
        <title>Full genome of DAOMC 229536 Phialocephala scopiformis, a fungal endophyte of spruce producing the potent anti-insectan compound rugulosin.</title>
        <authorList>
            <consortium name="DOE Joint Genome Institute"/>
            <person name="Walker A.K."/>
            <person name="Frasz S.L."/>
            <person name="Seifert K.A."/>
            <person name="Miller J.D."/>
            <person name="Mondo S.J."/>
            <person name="Labutti K."/>
            <person name="Lipzen A."/>
            <person name="Dockter R."/>
            <person name="Kennedy M."/>
            <person name="Grigoriev I.V."/>
            <person name="Spatafora J.W."/>
        </authorList>
    </citation>
    <scope>NUCLEOTIDE SEQUENCE [LARGE SCALE GENOMIC DNA]</scope>
    <source>
        <strain evidence="4 5">CBS 120377</strain>
    </source>
</reference>
<feature type="domain" description="Enoyl reductase (ER)" evidence="3">
    <location>
        <begin position="13"/>
        <end position="349"/>
    </location>
</feature>
<dbReference type="Gene3D" id="3.40.50.720">
    <property type="entry name" value="NAD(P)-binding Rossmann-like Domain"/>
    <property type="match status" value="1"/>
</dbReference>
<proteinExistence type="inferred from homology"/>
<dbReference type="AlphaFoldDB" id="A0A194XNE5"/>
<evidence type="ECO:0000259" key="3">
    <source>
        <dbReference type="SMART" id="SM00829"/>
    </source>
</evidence>
<dbReference type="GO" id="GO:0016651">
    <property type="term" value="F:oxidoreductase activity, acting on NAD(P)H"/>
    <property type="evidence" value="ECO:0007669"/>
    <property type="project" value="InterPro"/>
</dbReference>
<organism evidence="4 5">
    <name type="scientific">Mollisia scopiformis</name>
    <name type="common">Conifer needle endophyte fungus</name>
    <name type="synonym">Phialocephala scopiformis</name>
    <dbReference type="NCBI Taxonomy" id="149040"/>
    <lineage>
        <taxon>Eukaryota</taxon>
        <taxon>Fungi</taxon>
        <taxon>Dikarya</taxon>
        <taxon>Ascomycota</taxon>
        <taxon>Pezizomycotina</taxon>
        <taxon>Leotiomycetes</taxon>
        <taxon>Helotiales</taxon>
        <taxon>Mollisiaceae</taxon>
        <taxon>Mollisia</taxon>
    </lineage>
</organism>
<keyword evidence="2" id="KW-0560">Oxidoreductase</keyword>
<name>A0A194XNE5_MOLSC</name>
<dbReference type="GeneID" id="28827112"/>
<evidence type="ECO:0000256" key="1">
    <source>
        <dbReference type="ARBA" id="ARBA00008072"/>
    </source>
</evidence>
<comment type="similarity">
    <text evidence="1">Belongs to the zinc-containing alcohol dehydrogenase family.</text>
</comment>
<dbReference type="InterPro" id="IPR020843">
    <property type="entry name" value="ER"/>
</dbReference>
<keyword evidence="5" id="KW-1185">Reference proteome</keyword>
<dbReference type="InterPro" id="IPR013149">
    <property type="entry name" value="ADH-like_C"/>
</dbReference>
<dbReference type="PANTHER" id="PTHR45348:SF2">
    <property type="entry name" value="ZINC-TYPE ALCOHOL DEHYDROGENASE-LIKE PROTEIN C2E1P3.01"/>
    <property type="match status" value="1"/>
</dbReference>
<dbReference type="OrthoDB" id="48317at2759"/>
<dbReference type="EMBL" id="KQ947407">
    <property type="protein sequence ID" value="KUJ21629.1"/>
    <property type="molecule type" value="Genomic_DNA"/>
</dbReference>
<gene>
    <name evidence="4" type="ORF">LY89DRAFT_704505</name>
</gene>
<dbReference type="Gene3D" id="3.90.180.10">
    <property type="entry name" value="Medium-chain alcohol dehydrogenases, catalytic domain"/>
    <property type="match status" value="1"/>
</dbReference>
<dbReference type="Pfam" id="PF08240">
    <property type="entry name" value="ADH_N"/>
    <property type="match status" value="1"/>
</dbReference>
<dbReference type="SUPFAM" id="SSF50129">
    <property type="entry name" value="GroES-like"/>
    <property type="match status" value="1"/>
</dbReference>
<dbReference type="STRING" id="149040.A0A194XNE5"/>
<dbReference type="InParanoid" id="A0A194XNE5"/>
<accession>A0A194XNE5</accession>
<dbReference type="InterPro" id="IPR036291">
    <property type="entry name" value="NAD(P)-bd_dom_sf"/>
</dbReference>
<dbReference type="PANTHER" id="PTHR45348">
    <property type="entry name" value="HYPOTHETICAL OXIDOREDUCTASE (EUROFUNG)"/>
    <property type="match status" value="1"/>
</dbReference>
<dbReference type="Pfam" id="PF00107">
    <property type="entry name" value="ADH_zinc_N"/>
    <property type="match status" value="1"/>
</dbReference>
<sequence>MPPQNRAAWLMNKQDPVFIVKEAPYTAPEPNEIVIKTAAVAINPADIICQKLGIIIPHYPAILGCDAAGTIIALGSSIPPSFKIGDRVLGNARPDKPLLPSGIYKYSAFQQYVVLKLPLIAKIPESATFEDAVVLPLGLLASSACLFHSSTLGLAMPPREQESGSGSGRGEVLLVWGASSSVGCCGVQLAIAAGYEVFGVASARNHQMVRSVGASKVFDQADKDLVEQVVDALKGKQCVGAFDAISKPETLGPLCDILDGAGGRKLVAAIAPGAEGHAKKGVTIRTNFGARDFEETVGPKIFGGFLERALEEGSFRYLPVAEVVGRGLEDIQKACDILAQGVSAKKVVVSL</sequence>
<dbReference type="InterPro" id="IPR013154">
    <property type="entry name" value="ADH-like_N"/>
</dbReference>
<dbReference type="CDD" id="cd08249">
    <property type="entry name" value="enoyl_reductase_like"/>
    <property type="match status" value="1"/>
</dbReference>
<dbReference type="SUPFAM" id="SSF51735">
    <property type="entry name" value="NAD(P)-binding Rossmann-fold domains"/>
    <property type="match status" value="1"/>
</dbReference>
<dbReference type="InterPro" id="IPR047122">
    <property type="entry name" value="Trans-enoyl_RdTase-like"/>
</dbReference>
<dbReference type="KEGG" id="psco:LY89DRAFT_704505"/>
<evidence type="ECO:0000313" key="4">
    <source>
        <dbReference type="EMBL" id="KUJ21629.1"/>
    </source>
</evidence>
<dbReference type="Proteomes" id="UP000070700">
    <property type="component" value="Unassembled WGS sequence"/>
</dbReference>
<dbReference type="SMART" id="SM00829">
    <property type="entry name" value="PKS_ER"/>
    <property type="match status" value="1"/>
</dbReference>
<evidence type="ECO:0000256" key="2">
    <source>
        <dbReference type="ARBA" id="ARBA00023002"/>
    </source>
</evidence>